<dbReference type="HAMAP" id="MF_00651">
    <property type="entry name" value="Nuclease_YqgF"/>
    <property type="match status" value="1"/>
</dbReference>
<dbReference type="InterPro" id="IPR012337">
    <property type="entry name" value="RNaseH-like_sf"/>
</dbReference>
<dbReference type="GO" id="GO:0005829">
    <property type="term" value="C:cytosol"/>
    <property type="evidence" value="ECO:0007669"/>
    <property type="project" value="TreeGrafter"/>
</dbReference>
<keyword evidence="1 5" id="KW-0963">Cytoplasm</keyword>
<dbReference type="HOGENOM" id="CLU_098240_2_0_7"/>
<dbReference type="NCBIfam" id="TIGR00250">
    <property type="entry name" value="RNAse_H_YqgF"/>
    <property type="match status" value="1"/>
</dbReference>
<dbReference type="Gene3D" id="3.30.420.140">
    <property type="entry name" value="YqgF/RNase H-like domain"/>
    <property type="match status" value="1"/>
</dbReference>
<evidence type="ECO:0000256" key="5">
    <source>
        <dbReference type="HAMAP-Rule" id="MF_00651"/>
    </source>
</evidence>
<evidence type="ECO:0000256" key="2">
    <source>
        <dbReference type="ARBA" id="ARBA00022517"/>
    </source>
</evidence>
<dbReference type="GO" id="GO:0016788">
    <property type="term" value="F:hydrolase activity, acting on ester bonds"/>
    <property type="evidence" value="ECO:0007669"/>
    <property type="project" value="UniProtKB-UniRule"/>
</dbReference>
<organism evidence="7 8">
    <name type="scientific">Desulfobacca acetoxidans (strain ATCC 700848 / DSM 11109 / ASRB2)</name>
    <dbReference type="NCBI Taxonomy" id="880072"/>
    <lineage>
        <taxon>Bacteria</taxon>
        <taxon>Pseudomonadati</taxon>
        <taxon>Thermodesulfobacteriota</taxon>
        <taxon>Desulfobaccia</taxon>
        <taxon>Desulfobaccales</taxon>
        <taxon>Desulfobaccaceae</taxon>
        <taxon>Desulfobacca</taxon>
    </lineage>
</organism>
<proteinExistence type="inferred from homology"/>
<keyword evidence="3 5" id="KW-0540">Nuclease</keyword>
<dbReference type="AlphaFoldDB" id="F2NE86"/>
<evidence type="ECO:0000256" key="1">
    <source>
        <dbReference type="ARBA" id="ARBA00022490"/>
    </source>
</evidence>
<name>F2NE86_DESAR</name>
<feature type="domain" description="YqgF/RNase H-like" evidence="6">
    <location>
        <begin position="1"/>
        <end position="101"/>
    </location>
</feature>
<protein>
    <recommendedName>
        <fullName evidence="5">Putative pre-16S rRNA nuclease</fullName>
        <ecNumber evidence="5">3.1.-.-</ecNumber>
    </recommendedName>
</protein>
<evidence type="ECO:0000259" key="6">
    <source>
        <dbReference type="SMART" id="SM00732"/>
    </source>
</evidence>
<dbReference type="InterPro" id="IPR005227">
    <property type="entry name" value="YqgF"/>
</dbReference>
<evidence type="ECO:0000256" key="3">
    <source>
        <dbReference type="ARBA" id="ARBA00022722"/>
    </source>
</evidence>
<dbReference type="GO" id="GO:0000967">
    <property type="term" value="P:rRNA 5'-end processing"/>
    <property type="evidence" value="ECO:0007669"/>
    <property type="project" value="UniProtKB-UniRule"/>
</dbReference>
<dbReference type="GO" id="GO:0004518">
    <property type="term" value="F:nuclease activity"/>
    <property type="evidence" value="ECO:0007669"/>
    <property type="project" value="UniProtKB-KW"/>
</dbReference>
<dbReference type="STRING" id="880072.Desac_2916"/>
<keyword evidence="2 5" id="KW-0690">Ribosome biogenesis</keyword>
<reference evidence="8" key="2">
    <citation type="submission" date="2011-03" db="EMBL/GenBank/DDBJ databases">
        <title>The complete genome of Desulfobacca acetoxidans DSM 11109.</title>
        <authorList>
            <consortium name="US DOE Joint Genome Institute (JGI-PGF)"/>
            <person name="Lucas S."/>
            <person name="Copeland A."/>
            <person name="Lapidus A."/>
            <person name="Bruce D."/>
            <person name="Goodwin L."/>
            <person name="Pitluck S."/>
            <person name="Peters L."/>
            <person name="Kyrpides N."/>
            <person name="Mavromatis K."/>
            <person name="Ivanova N."/>
            <person name="Ovchinnikova G."/>
            <person name="Teshima H."/>
            <person name="Detter J.C."/>
            <person name="Han C."/>
            <person name="Land M."/>
            <person name="Hauser L."/>
            <person name="Markowitz V."/>
            <person name="Cheng J.-F."/>
            <person name="Hugenholtz P."/>
            <person name="Woyke T."/>
            <person name="Wu D."/>
            <person name="Spring S."/>
            <person name="Schueler E."/>
            <person name="Brambilla E."/>
            <person name="Klenk H.-P."/>
            <person name="Eisen J.A."/>
        </authorList>
    </citation>
    <scope>NUCLEOTIDE SEQUENCE [LARGE SCALE GENOMIC DNA]</scope>
    <source>
        <strain evidence="8">ATCC 700848 / DSM 11109 / ASRB2</strain>
    </source>
</reference>
<dbReference type="InterPro" id="IPR006641">
    <property type="entry name" value="YqgF/RNaseH-like_dom"/>
</dbReference>
<dbReference type="eggNOG" id="COG0816">
    <property type="taxonomic scope" value="Bacteria"/>
</dbReference>
<dbReference type="OrthoDB" id="9796140at2"/>
<dbReference type="SMART" id="SM00732">
    <property type="entry name" value="YqgFc"/>
    <property type="match status" value="1"/>
</dbReference>
<evidence type="ECO:0000256" key="4">
    <source>
        <dbReference type="ARBA" id="ARBA00022801"/>
    </source>
</evidence>
<dbReference type="InterPro" id="IPR037027">
    <property type="entry name" value="YqgF/RNaseH-like_dom_sf"/>
</dbReference>
<reference evidence="7 8" key="1">
    <citation type="journal article" date="2011" name="Stand. Genomic Sci.">
        <title>Complete genome sequence of the acetate-degrading sulfate reducer Desulfobacca acetoxidans type strain (ASRB2).</title>
        <authorList>
            <person name="Goker M."/>
            <person name="Teshima H."/>
            <person name="Lapidus A."/>
            <person name="Nolan M."/>
            <person name="Lucas S."/>
            <person name="Hammon N."/>
            <person name="Deshpande S."/>
            <person name="Cheng J.F."/>
            <person name="Tapia R."/>
            <person name="Han C."/>
            <person name="Goodwin L."/>
            <person name="Pitluck S."/>
            <person name="Huntemann M."/>
            <person name="Liolios K."/>
            <person name="Ivanova N."/>
            <person name="Pagani I."/>
            <person name="Mavromatis K."/>
            <person name="Ovchinikova G."/>
            <person name="Pati A."/>
            <person name="Chen A."/>
            <person name="Palaniappan K."/>
            <person name="Land M."/>
            <person name="Hauser L."/>
            <person name="Brambilla E.M."/>
            <person name="Rohde M."/>
            <person name="Spring S."/>
            <person name="Detter J.C."/>
            <person name="Woyke T."/>
            <person name="Bristow J."/>
            <person name="Eisen J.A."/>
            <person name="Markowitz V."/>
            <person name="Hugenholtz P."/>
            <person name="Kyrpides N.C."/>
            <person name="Klenk H.P."/>
        </authorList>
    </citation>
    <scope>NUCLEOTIDE SEQUENCE [LARGE SCALE GENOMIC DNA]</scope>
    <source>
        <strain evidence="8">ATCC 700848 / DSM 11109 / ASRB2</strain>
    </source>
</reference>
<dbReference type="SUPFAM" id="SSF53098">
    <property type="entry name" value="Ribonuclease H-like"/>
    <property type="match status" value="1"/>
</dbReference>
<dbReference type="PANTHER" id="PTHR33317:SF4">
    <property type="entry name" value="POLYNUCLEOTIDYL TRANSFERASE, RIBONUCLEASE H-LIKE SUPERFAMILY PROTEIN"/>
    <property type="match status" value="1"/>
</dbReference>
<dbReference type="Pfam" id="PF03652">
    <property type="entry name" value="RuvX"/>
    <property type="match status" value="1"/>
</dbReference>
<dbReference type="EC" id="3.1.-.-" evidence="5"/>
<comment type="subcellular location">
    <subcellularLocation>
        <location evidence="5">Cytoplasm</location>
    </subcellularLocation>
</comment>
<comment type="function">
    <text evidence="5">Could be a nuclease involved in processing of the 5'-end of pre-16S rRNA.</text>
</comment>
<keyword evidence="4 5" id="KW-0378">Hydrolase</keyword>
<dbReference type="Proteomes" id="UP000000483">
    <property type="component" value="Chromosome"/>
</dbReference>
<dbReference type="EMBL" id="CP002629">
    <property type="protein sequence ID" value="AEB10716.1"/>
    <property type="molecule type" value="Genomic_DNA"/>
</dbReference>
<sequence length="144" mass="16319">MRILGLDLGSKRIGIALSDALGWTAQGLTVIHRAGRARDLARVLELVKKYEVQEIVIGLPRHLDGRLGEGAEEALAWAAELREHLHIPVHTWDERLTTLQAERVLLQADLSRRKRRQVIDKLAAGLILQAFLDNRRQTQAEKER</sequence>
<dbReference type="RefSeq" id="WP_013707825.1">
    <property type="nucleotide sequence ID" value="NC_015388.1"/>
</dbReference>
<evidence type="ECO:0000313" key="8">
    <source>
        <dbReference type="Proteomes" id="UP000000483"/>
    </source>
</evidence>
<dbReference type="KEGG" id="dao:Desac_2916"/>
<gene>
    <name evidence="7" type="ordered locus">Desac_2916</name>
</gene>
<dbReference type="CDD" id="cd16964">
    <property type="entry name" value="YqgF"/>
    <property type="match status" value="1"/>
</dbReference>
<dbReference type="PANTHER" id="PTHR33317">
    <property type="entry name" value="POLYNUCLEOTIDYL TRANSFERASE, RIBONUCLEASE H-LIKE SUPERFAMILY PROTEIN"/>
    <property type="match status" value="1"/>
</dbReference>
<evidence type="ECO:0000313" key="7">
    <source>
        <dbReference type="EMBL" id="AEB10716.1"/>
    </source>
</evidence>
<comment type="similarity">
    <text evidence="5">Belongs to the YqgF HJR family.</text>
</comment>
<accession>F2NE86</accession>
<keyword evidence="8" id="KW-1185">Reference proteome</keyword>